<sequence>MGPVSRVSVPWARACQCVPLVRQRAEELVGAVRAKRLSGVWAKDIAAVFPRFARDEQRNDWQFRQTVGGLQLLLIDVAQSE</sequence>
<accession>A0AAJ0X9G5</accession>
<reference evidence="1" key="1">
    <citation type="submission" date="2017-08" db="EMBL/GenBank/DDBJ databases">
        <authorList>
            <person name="Imhoff J.F."/>
            <person name="Rahn T."/>
            <person name="Kuenzel S."/>
            <person name="Neulinger S.C."/>
        </authorList>
    </citation>
    <scope>NUCLEOTIDE SEQUENCE</scope>
    <source>
        <strain evidence="1">DSM 11080</strain>
    </source>
</reference>
<evidence type="ECO:0000313" key="2">
    <source>
        <dbReference type="Proteomes" id="UP001296776"/>
    </source>
</evidence>
<dbReference type="EMBL" id="NRSJ01000008">
    <property type="protein sequence ID" value="MBK1704193.1"/>
    <property type="molecule type" value="Genomic_DNA"/>
</dbReference>
<name>A0AAJ0X9G5_9GAMM</name>
<organism evidence="1 2">
    <name type="scientific">Halochromatium glycolicum</name>
    <dbReference type="NCBI Taxonomy" id="85075"/>
    <lineage>
        <taxon>Bacteria</taxon>
        <taxon>Pseudomonadati</taxon>
        <taxon>Pseudomonadota</taxon>
        <taxon>Gammaproteobacteria</taxon>
        <taxon>Chromatiales</taxon>
        <taxon>Chromatiaceae</taxon>
        <taxon>Halochromatium</taxon>
    </lineage>
</organism>
<dbReference type="AlphaFoldDB" id="A0AAJ0X9G5"/>
<evidence type="ECO:0000313" key="1">
    <source>
        <dbReference type="EMBL" id="MBK1704193.1"/>
    </source>
</evidence>
<gene>
    <name evidence="1" type="ORF">CKO40_06430</name>
</gene>
<comment type="caution">
    <text evidence="1">The sequence shown here is derived from an EMBL/GenBank/DDBJ whole genome shotgun (WGS) entry which is preliminary data.</text>
</comment>
<keyword evidence="2" id="KW-1185">Reference proteome</keyword>
<reference evidence="1" key="2">
    <citation type="journal article" date="2020" name="Microorganisms">
        <title>Osmotic Adaptation and Compatible Solute Biosynthesis of Phototrophic Bacteria as Revealed from Genome Analyses.</title>
        <authorList>
            <person name="Imhoff J.F."/>
            <person name="Rahn T."/>
            <person name="Kunzel S."/>
            <person name="Keller A."/>
            <person name="Neulinger S.C."/>
        </authorList>
    </citation>
    <scope>NUCLEOTIDE SEQUENCE</scope>
    <source>
        <strain evidence="1">DSM 11080</strain>
    </source>
</reference>
<protein>
    <submittedName>
        <fullName evidence="1">Uncharacterized protein</fullName>
    </submittedName>
</protein>
<dbReference type="Proteomes" id="UP001296776">
    <property type="component" value="Unassembled WGS sequence"/>
</dbReference>
<proteinExistence type="predicted"/>